<dbReference type="EMBL" id="FXTC01000005">
    <property type="protein sequence ID" value="SMO69857.1"/>
    <property type="molecule type" value="Genomic_DNA"/>
</dbReference>
<reference evidence="1 2" key="1">
    <citation type="submission" date="2017-05" db="EMBL/GenBank/DDBJ databases">
        <authorList>
            <person name="Varghese N."/>
            <person name="Submissions S."/>
        </authorList>
    </citation>
    <scope>NUCLEOTIDE SEQUENCE [LARGE SCALE GENOMIC DNA]</scope>
    <source>
        <strain evidence="1 2">DSM 29371</strain>
    </source>
</reference>
<evidence type="ECO:0000313" key="1">
    <source>
        <dbReference type="EMBL" id="SMO69857.1"/>
    </source>
</evidence>
<organism evidence="1 2">
    <name type="scientific">Chryseobacterium rhizoplanae</name>
    <dbReference type="NCBI Taxonomy" id="1609531"/>
    <lineage>
        <taxon>Bacteria</taxon>
        <taxon>Pseudomonadati</taxon>
        <taxon>Bacteroidota</taxon>
        <taxon>Flavobacteriia</taxon>
        <taxon>Flavobacteriales</taxon>
        <taxon>Weeksellaceae</taxon>
        <taxon>Chryseobacterium group</taxon>
        <taxon>Chryseobacterium</taxon>
    </lineage>
</organism>
<protein>
    <submittedName>
        <fullName evidence="1">Uncharacterized protein</fullName>
    </submittedName>
</protein>
<sequence length="54" mass="6241">MVFDFEKQATLNHFLVCSLVFEFSGFLSSYNRSFGVINSVMAVKSFHFLFYCNA</sequence>
<evidence type="ECO:0000313" key="2">
    <source>
        <dbReference type="Proteomes" id="UP000316916"/>
    </source>
</evidence>
<dbReference type="AlphaFoldDB" id="A0A521DDQ1"/>
<gene>
    <name evidence="1" type="ORF">SAMN06265171_10521</name>
</gene>
<proteinExistence type="predicted"/>
<accession>A0A521DDQ1</accession>
<name>A0A521DDQ1_9FLAO</name>
<keyword evidence="2" id="KW-1185">Reference proteome</keyword>
<dbReference type="Proteomes" id="UP000316916">
    <property type="component" value="Unassembled WGS sequence"/>
</dbReference>